<dbReference type="HOGENOM" id="CLU_175462_3_0_6"/>
<dbReference type="InterPro" id="IPR008861">
    <property type="entry name" value="GpX-like"/>
</dbReference>
<protein>
    <recommendedName>
        <fullName evidence="3">Phage tail protein X</fullName>
    </recommendedName>
</protein>
<name>N8NYE2_9GAMM</name>
<sequence length="67" mass="7546">MSTVNAIQGDTLDAIAYRYFKDNSVQILAALIELNPELHGTFLDEHQTVILPEVTQMQSTPSLKLWD</sequence>
<dbReference type="PATRIC" id="fig|1217715.3.peg.1982"/>
<evidence type="ECO:0000313" key="1">
    <source>
        <dbReference type="EMBL" id="ENU19175.1"/>
    </source>
</evidence>
<accession>N8NYE2</accession>
<dbReference type="Pfam" id="PF05489">
    <property type="entry name" value="Phage_tail_X"/>
    <property type="match status" value="1"/>
</dbReference>
<organism evidence="1 2">
    <name type="scientific">Acinetobacter bohemicus ANC 3994</name>
    <dbReference type="NCBI Taxonomy" id="1217715"/>
    <lineage>
        <taxon>Bacteria</taxon>
        <taxon>Pseudomonadati</taxon>
        <taxon>Pseudomonadota</taxon>
        <taxon>Gammaproteobacteria</taxon>
        <taxon>Moraxellales</taxon>
        <taxon>Moraxellaceae</taxon>
        <taxon>Acinetobacter</taxon>
    </lineage>
</organism>
<evidence type="ECO:0008006" key="3">
    <source>
        <dbReference type="Google" id="ProtNLM"/>
    </source>
</evidence>
<proteinExistence type="predicted"/>
<reference evidence="1 2" key="1">
    <citation type="submission" date="2013-02" db="EMBL/GenBank/DDBJ databases">
        <title>The Genome Sequence of Acinetobacter sp. ANC 3994.</title>
        <authorList>
            <consortium name="The Broad Institute Genome Sequencing Platform"/>
            <consortium name="The Broad Institute Genome Sequencing Center for Infectious Disease"/>
            <person name="Cerqueira G."/>
            <person name="Feldgarden M."/>
            <person name="Courvalin P."/>
            <person name="Perichon B."/>
            <person name="Grillot-Courvalin C."/>
            <person name="Clermont D."/>
            <person name="Rocha E."/>
            <person name="Yoon E.-J."/>
            <person name="Nemec A."/>
            <person name="Walker B."/>
            <person name="Young S.K."/>
            <person name="Zeng Q."/>
            <person name="Gargeya S."/>
            <person name="Fitzgerald M."/>
            <person name="Haas B."/>
            <person name="Abouelleil A."/>
            <person name="Alvarado L."/>
            <person name="Arachchi H.M."/>
            <person name="Berlin A.M."/>
            <person name="Chapman S.B."/>
            <person name="Dewar J."/>
            <person name="Goldberg J."/>
            <person name="Griggs A."/>
            <person name="Gujja S."/>
            <person name="Hansen M."/>
            <person name="Howarth C."/>
            <person name="Imamovic A."/>
            <person name="Larimer J."/>
            <person name="McCowan C."/>
            <person name="Murphy C."/>
            <person name="Neiman D."/>
            <person name="Pearson M."/>
            <person name="Priest M."/>
            <person name="Roberts A."/>
            <person name="Saif S."/>
            <person name="Shea T."/>
            <person name="Sisk P."/>
            <person name="Sykes S."/>
            <person name="Wortman J."/>
            <person name="Nusbaum C."/>
            <person name="Birren B."/>
        </authorList>
    </citation>
    <scope>NUCLEOTIDE SEQUENCE [LARGE SCALE GENOMIC DNA]</scope>
    <source>
        <strain evidence="1 2">ANC 3994</strain>
    </source>
</reference>
<gene>
    <name evidence="1" type="ORF">F994_02031</name>
</gene>
<dbReference type="Proteomes" id="UP000013086">
    <property type="component" value="Unassembled WGS sequence"/>
</dbReference>
<dbReference type="RefSeq" id="WP_004648499.1">
    <property type="nucleotide sequence ID" value="NZ_KB849164.1"/>
</dbReference>
<dbReference type="InterPro" id="IPR036779">
    <property type="entry name" value="LysM_dom_sf"/>
</dbReference>
<dbReference type="OrthoDB" id="8759063at2"/>
<dbReference type="eggNOG" id="ENOG50303EH">
    <property type="taxonomic scope" value="Bacteria"/>
</dbReference>
<dbReference type="AlphaFoldDB" id="N8NYE2"/>
<comment type="caution">
    <text evidence="1">The sequence shown here is derived from an EMBL/GenBank/DDBJ whole genome shotgun (WGS) entry which is preliminary data.</text>
</comment>
<dbReference type="EMBL" id="APOH01000015">
    <property type="protein sequence ID" value="ENU19175.1"/>
    <property type="molecule type" value="Genomic_DNA"/>
</dbReference>
<evidence type="ECO:0000313" key="2">
    <source>
        <dbReference type="Proteomes" id="UP000013086"/>
    </source>
</evidence>
<dbReference type="Gene3D" id="3.10.350.10">
    <property type="entry name" value="LysM domain"/>
    <property type="match status" value="1"/>
</dbReference>